<dbReference type="InterPro" id="IPR027417">
    <property type="entry name" value="P-loop_NTPase"/>
</dbReference>
<dbReference type="SUPFAM" id="SSF52540">
    <property type="entry name" value="P-loop containing nucleoside triphosphate hydrolases"/>
    <property type="match status" value="1"/>
</dbReference>
<evidence type="ECO:0000313" key="3">
    <source>
        <dbReference type="Proteomes" id="UP000011996"/>
    </source>
</evidence>
<dbReference type="RefSeq" id="WP_008669560.1">
    <property type="nucleotide sequence ID" value="NZ_ANOF01000140.1"/>
</dbReference>
<dbReference type="Proteomes" id="UP000011996">
    <property type="component" value="Unassembled WGS sequence"/>
</dbReference>
<dbReference type="AlphaFoldDB" id="M5S0H1"/>
<sequence length="41" mass="4567">MLTAIELENFKAFGERCRIEFAPITLIFGENSAGKSSIFQS</sequence>
<name>M5S0H1_9BACT</name>
<dbReference type="GO" id="GO:0016887">
    <property type="term" value="F:ATP hydrolysis activity"/>
    <property type="evidence" value="ECO:0007669"/>
    <property type="project" value="InterPro"/>
</dbReference>
<evidence type="ECO:0000259" key="1">
    <source>
        <dbReference type="Pfam" id="PF13476"/>
    </source>
</evidence>
<dbReference type="Pfam" id="PF13476">
    <property type="entry name" value="AAA_23"/>
    <property type="match status" value="1"/>
</dbReference>
<protein>
    <recommendedName>
        <fullName evidence="1">Rad50/SbcC-type AAA domain-containing protein</fullName>
    </recommendedName>
</protein>
<organism evidence="2 3">
    <name type="scientific">Rhodopirellula europaea SH398</name>
    <dbReference type="NCBI Taxonomy" id="1263868"/>
    <lineage>
        <taxon>Bacteria</taxon>
        <taxon>Pseudomonadati</taxon>
        <taxon>Planctomycetota</taxon>
        <taxon>Planctomycetia</taxon>
        <taxon>Pirellulales</taxon>
        <taxon>Pirellulaceae</taxon>
        <taxon>Rhodopirellula</taxon>
    </lineage>
</organism>
<accession>M5S0H1</accession>
<gene>
    <name evidence="2" type="ORF">RESH_04328</name>
</gene>
<comment type="caution">
    <text evidence="2">The sequence shown here is derived from an EMBL/GenBank/DDBJ whole genome shotgun (WGS) entry which is preliminary data.</text>
</comment>
<dbReference type="EMBL" id="ANOF01000140">
    <property type="protein sequence ID" value="EMI25103.1"/>
    <property type="molecule type" value="Genomic_DNA"/>
</dbReference>
<evidence type="ECO:0000313" key="2">
    <source>
        <dbReference type="EMBL" id="EMI25103.1"/>
    </source>
</evidence>
<dbReference type="OrthoDB" id="308933at2"/>
<dbReference type="InterPro" id="IPR038729">
    <property type="entry name" value="Rad50/SbcC_AAA"/>
</dbReference>
<reference evidence="2 3" key="1">
    <citation type="journal article" date="2013" name="Mar. Genomics">
        <title>Expression of sulfatases in Rhodopirellula baltica and the diversity of sulfatases in the genus Rhodopirellula.</title>
        <authorList>
            <person name="Wegner C.E."/>
            <person name="Richter-Heitmann T."/>
            <person name="Klindworth A."/>
            <person name="Klockow C."/>
            <person name="Richter M."/>
            <person name="Achstetter T."/>
            <person name="Glockner F.O."/>
            <person name="Harder J."/>
        </authorList>
    </citation>
    <scope>NUCLEOTIDE SEQUENCE [LARGE SCALE GENOMIC DNA]</scope>
    <source>
        <strain evidence="2 3">SH398</strain>
    </source>
</reference>
<dbReference type="GO" id="GO:0006302">
    <property type="term" value="P:double-strand break repair"/>
    <property type="evidence" value="ECO:0007669"/>
    <property type="project" value="InterPro"/>
</dbReference>
<feature type="domain" description="Rad50/SbcC-type AAA" evidence="1">
    <location>
        <begin position="5"/>
        <end position="40"/>
    </location>
</feature>
<dbReference type="PATRIC" id="fig|1263868.3.peg.4694"/>
<proteinExistence type="predicted"/>
<dbReference type="Gene3D" id="3.40.50.300">
    <property type="entry name" value="P-loop containing nucleotide triphosphate hydrolases"/>
    <property type="match status" value="1"/>
</dbReference>